<dbReference type="Pfam" id="PF07372">
    <property type="entry name" value="DUF1491"/>
    <property type="match status" value="1"/>
</dbReference>
<proteinExistence type="predicted"/>
<sequence>MRLKSDIFVSALIRRVFALGGFAAVEKKGAEEAGAIFIRQRFRDGLETLYAPAPQNFFGEEDAGRKFETRAERAEPDAVREMLSRELRFDPDLWLLELETDDVAGLFEVIKPAG</sequence>
<dbReference type="Proteomes" id="UP001496627">
    <property type="component" value="Unassembled WGS sequence"/>
</dbReference>
<protein>
    <submittedName>
        <fullName evidence="1">DUF1491 family protein</fullName>
    </submittedName>
</protein>
<dbReference type="RefSeq" id="WP_227702238.1">
    <property type="nucleotide sequence ID" value="NZ_JBEAAL010000019.1"/>
</dbReference>
<reference evidence="1 2" key="1">
    <citation type="submission" date="2024-05" db="EMBL/GenBank/DDBJ databases">
        <title>Neorhizobium sp. Rsf11, a plant growth promoting and heavy metal resistant PAH-degrader.</title>
        <authorList>
            <person name="Golubev S.N."/>
            <person name="Muratova A.Y."/>
            <person name="Markelova M.I."/>
        </authorList>
    </citation>
    <scope>NUCLEOTIDE SEQUENCE [LARGE SCALE GENOMIC DNA]</scope>
    <source>
        <strain evidence="1 2">Rsf11</strain>
    </source>
</reference>
<organism evidence="1 2">
    <name type="scientific">Neorhizobium phenanthreniclasticum</name>
    <dbReference type="NCBI Taxonomy" id="3157917"/>
    <lineage>
        <taxon>Bacteria</taxon>
        <taxon>Pseudomonadati</taxon>
        <taxon>Pseudomonadota</taxon>
        <taxon>Alphaproteobacteria</taxon>
        <taxon>Hyphomicrobiales</taxon>
        <taxon>Rhizobiaceae</taxon>
        <taxon>Rhizobium/Agrobacterium group</taxon>
        <taxon>Neorhizobium</taxon>
    </lineage>
</organism>
<accession>A0ABV0M6U4</accession>
<dbReference type="EMBL" id="JBEAAL010000019">
    <property type="protein sequence ID" value="MEQ1407596.1"/>
    <property type="molecule type" value="Genomic_DNA"/>
</dbReference>
<keyword evidence="2" id="KW-1185">Reference proteome</keyword>
<evidence type="ECO:0000313" key="1">
    <source>
        <dbReference type="EMBL" id="MEQ1407596.1"/>
    </source>
</evidence>
<comment type="caution">
    <text evidence="1">The sequence shown here is derived from an EMBL/GenBank/DDBJ whole genome shotgun (WGS) entry which is preliminary data.</text>
</comment>
<dbReference type="Gene3D" id="3.40.1530.20">
    <property type="entry name" value="Protein of unknown function (DUF1491)"/>
    <property type="match status" value="1"/>
</dbReference>
<evidence type="ECO:0000313" key="2">
    <source>
        <dbReference type="Proteomes" id="UP001496627"/>
    </source>
</evidence>
<gene>
    <name evidence="1" type="ORF">ABK249_21980</name>
</gene>
<name>A0ABV0M6U4_9HYPH</name>
<dbReference type="InterPro" id="IPR009964">
    <property type="entry name" value="DUF1491"/>
</dbReference>